<evidence type="ECO:0000313" key="3">
    <source>
        <dbReference type="EMBL" id="KAK8946551.1"/>
    </source>
</evidence>
<dbReference type="SUPFAM" id="SSF56672">
    <property type="entry name" value="DNA/RNA polymerases"/>
    <property type="match status" value="1"/>
</dbReference>
<dbReference type="CDD" id="cd09272">
    <property type="entry name" value="RNase_HI_RT_Ty1"/>
    <property type="match status" value="1"/>
</dbReference>
<dbReference type="InterPro" id="IPR012337">
    <property type="entry name" value="RNaseH-like_sf"/>
</dbReference>
<accession>A0AAP0BP91</accession>
<protein>
    <recommendedName>
        <fullName evidence="2">Integrase catalytic domain-containing protein</fullName>
    </recommendedName>
</protein>
<sequence>MSPVHHTPTICHISNPDATWHHRLGHPSPACLRFISKSNKSVTPFDNFCSVCPMAKQTRLPFPLSSISSTIPFQLLHCDIWGPHRHPTHSDARYFLTIVDDFTRCTWVFLMSHKSDVAPLIKSFVNFVPNQFNTQIKFLRSDNGNEFLSLRSFLVSKGIEFQSSCVSTPQQNGVVERKHRHILQVARALLFQSNMPIRFWGECVSTAVYLINRLPNSLLSNISPFERLYGHPPPYDHLRVFGCLCYATVVQKVSKFAPRAKCCVFLGYPTGQKGYKLLDLESHKIFVSRDVRFHENIFPYKKIPSPNTFPIPAPPLDNPTTSPTPTTIPTPATISDPSPSRQSTRPRAPPKWHTDYQMHFAASPPSSSSPVSCSSKGTRHPLSLFLSYSRLSPSHYSFLTSISSIREPTTYDQAILDPKWQAAMQVELDALAQNNTWSLVSLPATHKPIGCKWVYKIKYNSDGSIERYKARLVAKGYTQVEGVDYLETFSPTAKLTTVRCLLAVAASRNWFIHQMDVHNAFLQGDLDEVVYMDVPLGLRRQGENMVCRLNKSLYGLKQASRNWFAKFSCAIQKAGFIQSKADYSLFTKSDSNTFTAVLIYVDDIIVTGNNAQAIKSLKDFLFQQFHIKDLGDLKYFLGIEVSRSQKGIFISQRKYALDMLSDVGLLGSRPTTFPMETYLKLSPDEGDPLHDPTKYRRLVGRLIYLTVTRPDLVYSVQILSQFMQNPRTPHWEAALRVLRFIKGNVGQGLFFPSSNDGILKAYCDSDWASCETTRRSISGFCVFLGDSLISWKSKKQTTVARSSAEAEYRAMAATCLEITWLRYILQDLKIPQSKPASLFCDNQAALHIAKNPVFHERTKHIEIDCHIVREKLQAGVIAPSYVQSRSQLADILTKPLGKEQFQYLSGKLGLHDIHSPT</sequence>
<dbReference type="InterPro" id="IPR013103">
    <property type="entry name" value="RVT_2"/>
</dbReference>
<dbReference type="PANTHER" id="PTHR11439:SF487">
    <property type="entry name" value="RNA-DIRECTED DNA POLYMERASE"/>
    <property type="match status" value="1"/>
</dbReference>
<feature type="domain" description="Integrase catalytic" evidence="2">
    <location>
        <begin position="68"/>
        <end position="232"/>
    </location>
</feature>
<dbReference type="Pfam" id="PF00665">
    <property type="entry name" value="rve"/>
    <property type="match status" value="1"/>
</dbReference>
<feature type="region of interest" description="Disordered" evidence="1">
    <location>
        <begin position="310"/>
        <end position="350"/>
    </location>
</feature>
<dbReference type="EMBL" id="JBBWWQ010000005">
    <property type="protein sequence ID" value="KAK8946551.1"/>
    <property type="molecule type" value="Genomic_DNA"/>
</dbReference>
<reference evidence="3 4" key="1">
    <citation type="journal article" date="2022" name="Nat. Plants">
        <title>Genomes of leafy and leafless Platanthera orchids illuminate the evolution of mycoheterotrophy.</title>
        <authorList>
            <person name="Li M.H."/>
            <person name="Liu K.W."/>
            <person name="Li Z."/>
            <person name="Lu H.C."/>
            <person name="Ye Q.L."/>
            <person name="Zhang D."/>
            <person name="Wang J.Y."/>
            <person name="Li Y.F."/>
            <person name="Zhong Z.M."/>
            <person name="Liu X."/>
            <person name="Yu X."/>
            <person name="Liu D.K."/>
            <person name="Tu X.D."/>
            <person name="Liu B."/>
            <person name="Hao Y."/>
            <person name="Liao X.Y."/>
            <person name="Jiang Y.T."/>
            <person name="Sun W.H."/>
            <person name="Chen J."/>
            <person name="Chen Y.Q."/>
            <person name="Ai Y."/>
            <person name="Zhai J.W."/>
            <person name="Wu S.S."/>
            <person name="Zhou Z."/>
            <person name="Hsiao Y.Y."/>
            <person name="Wu W.L."/>
            <person name="Chen Y.Y."/>
            <person name="Lin Y.F."/>
            <person name="Hsu J.L."/>
            <person name="Li C.Y."/>
            <person name="Wang Z.W."/>
            <person name="Zhao X."/>
            <person name="Zhong W.Y."/>
            <person name="Ma X.K."/>
            <person name="Ma L."/>
            <person name="Huang J."/>
            <person name="Chen G.Z."/>
            <person name="Huang M.Z."/>
            <person name="Huang L."/>
            <person name="Peng D.H."/>
            <person name="Luo Y.B."/>
            <person name="Zou S.Q."/>
            <person name="Chen S.P."/>
            <person name="Lan S."/>
            <person name="Tsai W.C."/>
            <person name="Van de Peer Y."/>
            <person name="Liu Z.J."/>
        </authorList>
    </citation>
    <scope>NUCLEOTIDE SEQUENCE [LARGE SCALE GENOMIC DNA]</scope>
    <source>
        <strain evidence="3">Lor287</strain>
    </source>
</reference>
<dbReference type="Gene3D" id="3.30.420.10">
    <property type="entry name" value="Ribonuclease H-like superfamily/Ribonuclease H"/>
    <property type="match status" value="1"/>
</dbReference>
<evidence type="ECO:0000256" key="1">
    <source>
        <dbReference type="SAM" id="MobiDB-lite"/>
    </source>
</evidence>
<dbReference type="Proteomes" id="UP001418222">
    <property type="component" value="Unassembled WGS sequence"/>
</dbReference>
<dbReference type="PANTHER" id="PTHR11439">
    <property type="entry name" value="GAG-POL-RELATED RETROTRANSPOSON"/>
    <property type="match status" value="1"/>
</dbReference>
<proteinExistence type="predicted"/>
<comment type="caution">
    <text evidence="3">The sequence shown here is derived from an EMBL/GenBank/DDBJ whole genome shotgun (WGS) entry which is preliminary data.</text>
</comment>
<keyword evidence="4" id="KW-1185">Reference proteome</keyword>
<dbReference type="GO" id="GO:0003676">
    <property type="term" value="F:nucleic acid binding"/>
    <property type="evidence" value="ECO:0007669"/>
    <property type="project" value="InterPro"/>
</dbReference>
<feature type="compositionally biased region" description="Low complexity" evidence="1">
    <location>
        <begin position="319"/>
        <end position="340"/>
    </location>
</feature>
<dbReference type="Pfam" id="PF07727">
    <property type="entry name" value="RVT_2"/>
    <property type="match status" value="1"/>
</dbReference>
<organism evidence="3 4">
    <name type="scientific">Platanthera zijinensis</name>
    <dbReference type="NCBI Taxonomy" id="2320716"/>
    <lineage>
        <taxon>Eukaryota</taxon>
        <taxon>Viridiplantae</taxon>
        <taxon>Streptophyta</taxon>
        <taxon>Embryophyta</taxon>
        <taxon>Tracheophyta</taxon>
        <taxon>Spermatophyta</taxon>
        <taxon>Magnoliopsida</taxon>
        <taxon>Liliopsida</taxon>
        <taxon>Asparagales</taxon>
        <taxon>Orchidaceae</taxon>
        <taxon>Orchidoideae</taxon>
        <taxon>Orchideae</taxon>
        <taxon>Orchidinae</taxon>
        <taxon>Platanthera</taxon>
    </lineage>
</organism>
<dbReference type="InterPro" id="IPR043502">
    <property type="entry name" value="DNA/RNA_pol_sf"/>
</dbReference>
<dbReference type="PROSITE" id="PS50994">
    <property type="entry name" value="INTEGRASE"/>
    <property type="match status" value="1"/>
</dbReference>
<dbReference type="GO" id="GO:0015074">
    <property type="term" value="P:DNA integration"/>
    <property type="evidence" value="ECO:0007669"/>
    <property type="project" value="InterPro"/>
</dbReference>
<dbReference type="Pfam" id="PF13976">
    <property type="entry name" value="gag_pre-integrs"/>
    <property type="match status" value="1"/>
</dbReference>
<dbReference type="Pfam" id="PF25597">
    <property type="entry name" value="SH3_retrovirus"/>
    <property type="match status" value="1"/>
</dbReference>
<name>A0AAP0BP91_9ASPA</name>
<dbReference type="InterPro" id="IPR057670">
    <property type="entry name" value="SH3_retrovirus"/>
</dbReference>
<gene>
    <name evidence="3" type="ORF">KSP39_PZI006570</name>
</gene>
<evidence type="ECO:0000313" key="4">
    <source>
        <dbReference type="Proteomes" id="UP001418222"/>
    </source>
</evidence>
<dbReference type="InterPro" id="IPR025724">
    <property type="entry name" value="GAG-pre-integrase_dom"/>
</dbReference>
<dbReference type="SUPFAM" id="SSF53098">
    <property type="entry name" value="Ribonuclease H-like"/>
    <property type="match status" value="1"/>
</dbReference>
<dbReference type="InterPro" id="IPR001584">
    <property type="entry name" value="Integrase_cat-core"/>
</dbReference>
<dbReference type="AlphaFoldDB" id="A0AAP0BP91"/>
<dbReference type="InterPro" id="IPR036397">
    <property type="entry name" value="RNaseH_sf"/>
</dbReference>
<evidence type="ECO:0000259" key="2">
    <source>
        <dbReference type="PROSITE" id="PS50994"/>
    </source>
</evidence>